<evidence type="ECO:0000256" key="1">
    <source>
        <dbReference type="ARBA" id="ARBA00007274"/>
    </source>
</evidence>
<dbReference type="InterPro" id="IPR011004">
    <property type="entry name" value="Trimer_LpxA-like_sf"/>
</dbReference>
<dbReference type="Pfam" id="PF00132">
    <property type="entry name" value="Hexapep"/>
    <property type="match status" value="1"/>
</dbReference>
<organism evidence="3 4">
    <name type="scientific">Selenomonas timonae</name>
    <dbReference type="NCBI Taxonomy" id="2754044"/>
    <lineage>
        <taxon>Bacteria</taxon>
        <taxon>Bacillati</taxon>
        <taxon>Bacillota</taxon>
        <taxon>Negativicutes</taxon>
        <taxon>Selenomonadales</taxon>
        <taxon>Selenomonadaceae</taxon>
        <taxon>Selenomonas</taxon>
    </lineage>
</organism>
<protein>
    <submittedName>
        <fullName evidence="3">Acyltransferase</fullName>
    </submittedName>
</protein>
<dbReference type="Proteomes" id="UP000515480">
    <property type="component" value="Chromosome"/>
</dbReference>
<name>A0A7G7VK76_9FIRM</name>
<dbReference type="GO" id="GO:0005829">
    <property type="term" value="C:cytosol"/>
    <property type="evidence" value="ECO:0007669"/>
    <property type="project" value="TreeGrafter"/>
</dbReference>
<evidence type="ECO:0000313" key="4">
    <source>
        <dbReference type="Proteomes" id="UP000515480"/>
    </source>
</evidence>
<keyword evidence="2 3" id="KW-0808">Transferase</keyword>
<comment type="similarity">
    <text evidence="1">Belongs to the transferase hexapeptide repeat family.</text>
</comment>
<dbReference type="AlphaFoldDB" id="A0A7G7VK76"/>
<dbReference type="GO" id="GO:0008374">
    <property type="term" value="F:O-acyltransferase activity"/>
    <property type="evidence" value="ECO:0007669"/>
    <property type="project" value="TreeGrafter"/>
</dbReference>
<dbReference type="InterPro" id="IPR001451">
    <property type="entry name" value="Hexapep"/>
</dbReference>
<dbReference type="Gene3D" id="2.160.10.10">
    <property type="entry name" value="Hexapeptide repeat proteins"/>
    <property type="match status" value="1"/>
</dbReference>
<dbReference type="EMBL" id="CP060204">
    <property type="protein sequence ID" value="QNH54519.1"/>
    <property type="molecule type" value="Genomic_DNA"/>
</dbReference>
<proteinExistence type="inferred from homology"/>
<sequence length="196" mass="22431">MKEFLFFIKRLYVCKVVMKFVYMFIFEYLSNHIVNKIPVHRLRWLFIRYVLRHNISYHTYIHMNVYIYPNLFSPIKIGRNTAINRLCVLDGRGGLVIGDNVNISAEAALYTGGHEIDSPDFAFYSKPVCIGNRVWIGTRAMIMPGVTIGEGAVILPGAVVVKDVAPYAIVGGMPAEQIGKRSFDLNYELTWRTMFL</sequence>
<accession>A0A7G7VK76</accession>
<keyword evidence="3" id="KW-0012">Acyltransferase</keyword>
<keyword evidence="4" id="KW-1185">Reference proteome</keyword>
<evidence type="ECO:0000313" key="3">
    <source>
        <dbReference type="EMBL" id="QNH54519.1"/>
    </source>
</evidence>
<dbReference type="CDD" id="cd04647">
    <property type="entry name" value="LbH_MAT_like"/>
    <property type="match status" value="1"/>
</dbReference>
<dbReference type="SUPFAM" id="SSF51161">
    <property type="entry name" value="Trimeric LpxA-like enzymes"/>
    <property type="match status" value="1"/>
</dbReference>
<gene>
    <name evidence="3" type="ORF">H1B31_00640</name>
</gene>
<dbReference type="InterPro" id="IPR051159">
    <property type="entry name" value="Hexapeptide_acetyltransf"/>
</dbReference>
<reference evidence="3 4" key="1">
    <citation type="submission" date="2020-07" db="EMBL/GenBank/DDBJ databases">
        <title>Complete genome and description of Selenomonas timonensis sp. nov., a new bacterium isolated from a gingivitis subject.</title>
        <authorList>
            <person name="Antezack A."/>
        </authorList>
    </citation>
    <scope>NUCLEOTIDE SEQUENCE [LARGE SCALE GENOMIC DNA]</scope>
    <source>
        <strain evidence="3 4">Marseille-Q3039</strain>
    </source>
</reference>
<dbReference type="PANTHER" id="PTHR23416">
    <property type="entry name" value="SIALIC ACID SYNTHASE-RELATED"/>
    <property type="match status" value="1"/>
</dbReference>
<evidence type="ECO:0000256" key="2">
    <source>
        <dbReference type="ARBA" id="ARBA00022679"/>
    </source>
</evidence>
<dbReference type="PANTHER" id="PTHR23416:SF23">
    <property type="entry name" value="ACETYLTRANSFERASE C18B11.09C-RELATED"/>
    <property type="match status" value="1"/>
</dbReference>
<dbReference type="KEGG" id="stim:H1B31_00640"/>